<organism evidence="1 2">
    <name type="scientific">Ataeniobius toweri</name>
    <dbReference type="NCBI Taxonomy" id="208326"/>
    <lineage>
        <taxon>Eukaryota</taxon>
        <taxon>Metazoa</taxon>
        <taxon>Chordata</taxon>
        <taxon>Craniata</taxon>
        <taxon>Vertebrata</taxon>
        <taxon>Euteleostomi</taxon>
        <taxon>Actinopterygii</taxon>
        <taxon>Neopterygii</taxon>
        <taxon>Teleostei</taxon>
        <taxon>Neoteleostei</taxon>
        <taxon>Acanthomorphata</taxon>
        <taxon>Ovalentaria</taxon>
        <taxon>Atherinomorphae</taxon>
        <taxon>Cyprinodontiformes</taxon>
        <taxon>Goodeidae</taxon>
        <taxon>Ataeniobius</taxon>
    </lineage>
</organism>
<dbReference type="EMBL" id="JAHUTI010069442">
    <property type="protein sequence ID" value="MED6254418.1"/>
    <property type="molecule type" value="Genomic_DNA"/>
</dbReference>
<proteinExistence type="predicted"/>
<sequence>MENVSRTTQRTLIQPKQSECFLFCDHVFIYFCLLNICGKINSHTSLCLYFTIDWELCVGSLNKKICFLLGRTSEISRLESSKAQKYQGREYIFRKVFDVFLLISSFQRGLTYTMRTSCLHAKLESSSLQTAAVCLTFTFI</sequence>
<comment type="caution">
    <text evidence="1">The sequence shown here is derived from an EMBL/GenBank/DDBJ whole genome shotgun (WGS) entry which is preliminary data.</text>
</comment>
<accession>A0ABU7BV22</accession>
<gene>
    <name evidence="1" type="ORF">ATANTOWER_025752</name>
</gene>
<name>A0ABU7BV22_9TELE</name>
<evidence type="ECO:0000313" key="1">
    <source>
        <dbReference type="EMBL" id="MED6254418.1"/>
    </source>
</evidence>
<reference evidence="1 2" key="1">
    <citation type="submission" date="2021-07" db="EMBL/GenBank/DDBJ databases">
        <authorList>
            <person name="Palmer J.M."/>
        </authorList>
    </citation>
    <scope>NUCLEOTIDE SEQUENCE [LARGE SCALE GENOMIC DNA]</scope>
    <source>
        <strain evidence="1 2">AT_MEX2019</strain>
        <tissue evidence="1">Muscle</tissue>
    </source>
</reference>
<evidence type="ECO:0000313" key="2">
    <source>
        <dbReference type="Proteomes" id="UP001345963"/>
    </source>
</evidence>
<keyword evidence="2" id="KW-1185">Reference proteome</keyword>
<protein>
    <submittedName>
        <fullName evidence="1">Uncharacterized protein</fullName>
    </submittedName>
</protein>
<dbReference type="Proteomes" id="UP001345963">
    <property type="component" value="Unassembled WGS sequence"/>
</dbReference>